<reference evidence="1" key="1">
    <citation type="submission" date="2021-04" db="EMBL/GenBank/DDBJ databases">
        <authorList>
            <person name="Vanwijnsberghe S."/>
        </authorList>
    </citation>
    <scope>NUCLEOTIDE SEQUENCE</scope>
    <source>
        <strain evidence="1">LMG 31841</strain>
    </source>
</reference>
<evidence type="ECO:0000313" key="1">
    <source>
        <dbReference type="EMBL" id="CAG4928338.1"/>
    </source>
</evidence>
<evidence type="ECO:0000313" key="2">
    <source>
        <dbReference type="Proteomes" id="UP000789704"/>
    </source>
</evidence>
<sequence>MQPWDSAFIKLDSKHPDAGRAGLVQAVDKDAQSVSLRLDADGVNPVKFATAHFDDVTRLG</sequence>
<keyword evidence="2" id="KW-1185">Reference proteome</keyword>
<accession>A0A9N8S2E8</accession>
<gene>
    <name evidence="1" type="ORF">LMG31841_05809</name>
</gene>
<dbReference type="AlphaFoldDB" id="A0A9N8S2E8"/>
<dbReference type="Proteomes" id="UP000789704">
    <property type="component" value="Unassembled WGS sequence"/>
</dbReference>
<comment type="caution">
    <text evidence="1">The sequence shown here is derived from an EMBL/GenBank/DDBJ whole genome shotgun (WGS) entry which is preliminary data.</text>
</comment>
<protein>
    <submittedName>
        <fullName evidence="1">Uncharacterized protein</fullName>
    </submittedName>
</protein>
<organism evidence="1 2">
    <name type="scientific">Paraburkholderia saeva</name>
    <dbReference type="NCBI Taxonomy" id="2777537"/>
    <lineage>
        <taxon>Bacteria</taxon>
        <taxon>Pseudomonadati</taxon>
        <taxon>Pseudomonadota</taxon>
        <taxon>Betaproteobacteria</taxon>
        <taxon>Burkholderiales</taxon>
        <taxon>Burkholderiaceae</taxon>
        <taxon>Paraburkholderia</taxon>
    </lineage>
</organism>
<proteinExistence type="predicted"/>
<name>A0A9N8S2E8_9BURK</name>
<dbReference type="RefSeq" id="WP_228883991.1">
    <property type="nucleotide sequence ID" value="NZ_CAJQZC010000022.1"/>
</dbReference>
<dbReference type="EMBL" id="CAJQZC010000022">
    <property type="protein sequence ID" value="CAG4928338.1"/>
    <property type="molecule type" value="Genomic_DNA"/>
</dbReference>